<feature type="domain" description="RRM" evidence="3">
    <location>
        <begin position="48"/>
        <end position="119"/>
    </location>
</feature>
<protein>
    <submittedName>
        <fullName evidence="5">Uncharacterized RNA-binding protein C3H8.09c-like isoform X1</fullName>
    </submittedName>
</protein>
<dbReference type="SMART" id="SM00360">
    <property type="entry name" value="RRM"/>
    <property type="match status" value="1"/>
</dbReference>
<dbReference type="InterPro" id="IPR013087">
    <property type="entry name" value="Znf_C2H2_type"/>
</dbReference>
<dbReference type="InterPro" id="IPR051186">
    <property type="entry name" value="RRM_HNRPC/RALY_subfam"/>
</dbReference>
<evidence type="ECO:0000259" key="3">
    <source>
        <dbReference type="PROSITE" id="PS50102"/>
    </source>
</evidence>
<dbReference type="InterPro" id="IPR035979">
    <property type="entry name" value="RBD_domain_sf"/>
</dbReference>
<gene>
    <name evidence="5" type="primary">LOC106804977</name>
</gene>
<dbReference type="PANTHER" id="PTHR13968:SF26">
    <property type="entry name" value="RRM DOMAIN-CONTAINING PROTEIN"/>
    <property type="match status" value="1"/>
</dbReference>
<dbReference type="Proteomes" id="UP000695022">
    <property type="component" value="Unplaced"/>
</dbReference>
<evidence type="ECO:0000256" key="2">
    <source>
        <dbReference type="PROSITE-ProRule" id="PRU00176"/>
    </source>
</evidence>
<dbReference type="PANTHER" id="PTHR13968">
    <property type="entry name" value="HETEROGENEOUS NUCLEAR RIBONUCLEOPROTEIN"/>
    <property type="match status" value="1"/>
</dbReference>
<evidence type="ECO:0000313" key="5">
    <source>
        <dbReference type="RefSeq" id="XP_014661888.1"/>
    </source>
</evidence>
<proteinExistence type="predicted"/>
<dbReference type="CDD" id="cd12341">
    <property type="entry name" value="RRM_hnRNPC_like"/>
    <property type="match status" value="1"/>
</dbReference>
<reference evidence="5" key="1">
    <citation type="submission" date="2025-08" db="UniProtKB">
        <authorList>
            <consortium name="RefSeq"/>
        </authorList>
    </citation>
    <scope>IDENTIFICATION</scope>
</reference>
<evidence type="ECO:0000313" key="4">
    <source>
        <dbReference type="Proteomes" id="UP000695022"/>
    </source>
</evidence>
<keyword evidence="1 2" id="KW-0694">RNA-binding</keyword>
<dbReference type="SUPFAM" id="SSF54928">
    <property type="entry name" value="RNA-binding domain, RBD"/>
    <property type="match status" value="1"/>
</dbReference>
<dbReference type="Pfam" id="PF00076">
    <property type="entry name" value="RRM_1"/>
    <property type="match status" value="1"/>
</dbReference>
<dbReference type="GeneID" id="106804977"/>
<sequence length="295" mass="33126">MPEMESATGSQFLEIVRFVKRKQKRPNGDVSGNVGHDTNSTDPKLMRARIFVGNLNTFKVTRHDLENIFQRYGPITAISMHKGYAFVQFMNELHARAAATDEQGNIIAGQPMDINIACEPKSSQIFNRALNEECYSKKQKLQRDSGCCSNNSHQTTSSEAPLMSYASPDILICGNCKDQFEDMAMLVGHKRSRCKLRVTCKCQQLSKKQDNEPEKLCCTACKQLFANSWDLVSHVQMCHGLPIYMELFHSAQENGSPPANKERTLSSSTVMFRSLQDGMTFDDRSEGSSYSHETG</sequence>
<dbReference type="PROSITE" id="PS00028">
    <property type="entry name" value="ZINC_FINGER_C2H2_1"/>
    <property type="match status" value="1"/>
</dbReference>
<dbReference type="InterPro" id="IPR012677">
    <property type="entry name" value="Nucleotide-bd_a/b_plait_sf"/>
</dbReference>
<accession>A0ABM1DPL7</accession>
<dbReference type="InterPro" id="IPR000504">
    <property type="entry name" value="RRM_dom"/>
</dbReference>
<dbReference type="PROSITE" id="PS50102">
    <property type="entry name" value="RRM"/>
    <property type="match status" value="1"/>
</dbReference>
<name>A0ABM1DPL7_PRICU</name>
<dbReference type="Gene3D" id="3.30.70.330">
    <property type="match status" value="1"/>
</dbReference>
<organism evidence="4 5">
    <name type="scientific">Priapulus caudatus</name>
    <name type="common">Priapulid worm</name>
    <dbReference type="NCBI Taxonomy" id="37621"/>
    <lineage>
        <taxon>Eukaryota</taxon>
        <taxon>Metazoa</taxon>
        <taxon>Ecdysozoa</taxon>
        <taxon>Scalidophora</taxon>
        <taxon>Priapulida</taxon>
        <taxon>Priapulimorpha</taxon>
        <taxon>Priapulimorphida</taxon>
        <taxon>Priapulidae</taxon>
        <taxon>Priapulus</taxon>
    </lineage>
</organism>
<dbReference type="RefSeq" id="XP_014661888.1">
    <property type="nucleotide sequence ID" value="XM_014806402.1"/>
</dbReference>
<evidence type="ECO:0000256" key="1">
    <source>
        <dbReference type="ARBA" id="ARBA00022884"/>
    </source>
</evidence>
<keyword evidence="4" id="KW-1185">Reference proteome</keyword>